<dbReference type="Proteomes" id="UP001152795">
    <property type="component" value="Unassembled WGS sequence"/>
</dbReference>
<gene>
    <name evidence="1" type="ORF">PACLA_8A060645</name>
</gene>
<sequence>MPEYDLVTGNIVSDISDHYSQVCLLNNCEVENCARQKKRRDYSKFDQKEFLFEVQSIVEAVLVHNSSTDVNTLFNRFYKMLMKQARAIKAIVKT</sequence>
<dbReference type="OrthoDB" id="445826at2759"/>
<evidence type="ECO:0000313" key="1">
    <source>
        <dbReference type="EMBL" id="CAB3987574.1"/>
    </source>
</evidence>
<dbReference type="EMBL" id="CACRXK020001196">
    <property type="protein sequence ID" value="CAB3987574.1"/>
    <property type="molecule type" value="Genomic_DNA"/>
</dbReference>
<protein>
    <submittedName>
        <fullName evidence="1">Uncharacterized protein</fullName>
    </submittedName>
</protein>
<dbReference type="AlphaFoldDB" id="A0A6S7G3J9"/>
<reference evidence="1" key="1">
    <citation type="submission" date="2020-04" db="EMBL/GenBank/DDBJ databases">
        <authorList>
            <person name="Alioto T."/>
            <person name="Alioto T."/>
            <person name="Gomez Garrido J."/>
        </authorList>
    </citation>
    <scope>NUCLEOTIDE SEQUENCE</scope>
    <source>
        <strain evidence="1">A484AB</strain>
    </source>
</reference>
<keyword evidence="2" id="KW-1185">Reference proteome</keyword>
<accession>A0A6S7G3J9</accession>
<comment type="caution">
    <text evidence="1">The sequence shown here is derived from an EMBL/GenBank/DDBJ whole genome shotgun (WGS) entry which is preliminary data.</text>
</comment>
<name>A0A6S7G3J9_PARCT</name>
<proteinExistence type="predicted"/>
<evidence type="ECO:0000313" key="2">
    <source>
        <dbReference type="Proteomes" id="UP001152795"/>
    </source>
</evidence>
<organism evidence="1 2">
    <name type="scientific">Paramuricea clavata</name>
    <name type="common">Red gorgonian</name>
    <name type="synonym">Violescent sea-whip</name>
    <dbReference type="NCBI Taxonomy" id="317549"/>
    <lineage>
        <taxon>Eukaryota</taxon>
        <taxon>Metazoa</taxon>
        <taxon>Cnidaria</taxon>
        <taxon>Anthozoa</taxon>
        <taxon>Octocorallia</taxon>
        <taxon>Malacalcyonacea</taxon>
        <taxon>Plexauridae</taxon>
        <taxon>Paramuricea</taxon>
    </lineage>
</organism>